<sequence length="850" mass="98608">MQFLKEMAEYHQTKASCNMETQTDSALPIKDSLAEKLQLIDDEFAGAHPQHPQLESLEVKLNEYKRELEQQLQAEMCEKLKHFKDTEIKELTDFRNKHERTYQAKSEALISREKMTLERIQKHQENEMKEIYAQRQLLLKDIDLLRGREAELKQRIEAFELSQRLQEEKNKNVTHGLWRQELNIQSMEETYDQKLKNKLLKYQLELKEDYITRTNRLIEDERRNTEKTIHLQEELRAFKCRKEEFDRSVNRVKELELELESVKAQCLALTKQNHMLSEKVKEMSDYSLVKEGKLELQTQNKLLKQQVEELRNENLRLLNCITEPSPELVIFQKELKKAENAIMLEHKELETHKQALQKQLQSEIEHSAQLKAQILDYDASVKRLTMQVTDLKLQLKQTQTALENEVYRNPKPSLLSRSVSRLMGGKMGPLDGSISRDFLKNALRQDELLAGTVTPWIPSYPSASPEGSSPDSDLEFVASTKARVRELEQEAKCLEKAFQNYHQRVSQCPAKSPLEARSPPLLRLLGNLKNILPSAPDRGVFPEDQVASQQPQMSEQRKDNSEVSEVTSSSASRSHKGEASRCLSSTSLPKARRSLDSEMFLEGNVCSSHKKLFHHPPLFCFMLLKLHILEFYSSDSLYQRQMELEKNQFANSDKPAFKDNEESEASFEYVGNTPRQLEMDGCLPTGNMPHMDSAAAALHTRAVSCQYPSVDPKPLGEQKDEEEIWEQQARELRQGGEGRHIEQQEALERGRRELEKLDQERRLIEESLKMEMEKEFEVLSLQEMKDKSKSICGENPLEKYMQVLQQDKDQDLADKSSKKMAREGSQVDTLPSSDKDERYGVPNMVFLRKL</sequence>
<feature type="coiled-coil region" evidence="1">
    <location>
        <begin position="477"/>
        <end position="504"/>
    </location>
</feature>
<reference evidence="4" key="1">
    <citation type="submission" date="2017-08" db="EMBL/GenBank/DDBJ databases">
        <title>USMARCv1.0.</title>
        <authorList>
            <person name="Hannum G.I."/>
            <person name="Koren S."/>
            <person name="Schroeder S.G."/>
            <person name="Chin S.C."/>
            <person name="Nonneman D.J."/>
            <person name="Becker S.A."/>
            <person name="Rosen B.D."/>
            <person name="Bickhart D.M."/>
            <person name="Putnam N.H."/>
            <person name="Green R.E."/>
            <person name="Tuggle C.K."/>
            <person name="Liu H."/>
            <person name="Rohrer G.A."/>
            <person name="Warr A."/>
            <person name="Hall R."/>
            <person name="Kim K."/>
            <person name="Hume D.A."/>
            <person name="Talbot R."/>
            <person name="Chow W."/>
            <person name="Howe K."/>
            <person name="Schwartz A.S."/>
            <person name="Watson M."/>
            <person name="Archibald A.L."/>
            <person name="Phillippy A.M."/>
            <person name="Smith T.P.L."/>
        </authorList>
    </citation>
    <scope>NUCLEOTIDE SEQUENCE [LARGE SCALE GENOMIC DNA]</scope>
</reference>
<feature type="region of interest" description="Disordered" evidence="2">
    <location>
        <begin position="539"/>
        <end position="587"/>
    </location>
</feature>
<evidence type="ECO:0000313" key="4">
    <source>
        <dbReference type="Proteomes" id="UP000314985"/>
    </source>
</evidence>
<feature type="compositionally biased region" description="Low complexity" evidence="2">
    <location>
        <begin position="563"/>
        <end position="572"/>
    </location>
</feature>
<protein>
    <recommendedName>
        <fullName evidence="5">Oral-facial-digital syndrome 1 protein</fullName>
    </recommendedName>
</protein>
<feature type="coiled-coil region" evidence="1">
    <location>
        <begin position="245"/>
        <end position="401"/>
    </location>
</feature>
<proteinExistence type="predicted"/>
<keyword evidence="1" id="KW-0175">Coiled coil</keyword>
<accession>A0A4X1TAE9</accession>
<reference evidence="3" key="2">
    <citation type="submission" date="2025-08" db="UniProtKB">
        <authorList>
            <consortium name="Ensembl"/>
        </authorList>
    </citation>
    <scope>IDENTIFICATION</scope>
</reference>
<dbReference type="PANTHER" id="PTHR39063:SF1">
    <property type="entry name" value="OFD1 CENTRIOLE AND CENTRIOLAR SATELLITE PROTEIN"/>
    <property type="match status" value="1"/>
</dbReference>
<dbReference type="AlphaFoldDB" id="A0A4X1TAE9"/>
<feature type="compositionally biased region" description="Basic and acidic residues" evidence="2">
    <location>
        <begin position="807"/>
        <end position="822"/>
    </location>
</feature>
<name>A0A4X1TAE9_PIG</name>
<dbReference type="InterPro" id="IPR055289">
    <property type="entry name" value="OFD1"/>
</dbReference>
<organism evidence="3 4">
    <name type="scientific">Sus scrofa</name>
    <name type="common">Pig</name>
    <dbReference type="NCBI Taxonomy" id="9823"/>
    <lineage>
        <taxon>Eukaryota</taxon>
        <taxon>Metazoa</taxon>
        <taxon>Chordata</taxon>
        <taxon>Craniata</taxon>
        <taxon>Vertebrata</taxon>
        <taxon>Euteleostomi</taxon>
        <taxon>Mammalia</taxon>
        <taxon>Eutheria</taxon>
        <taxon>Laurasiatheria</taxon>
        <taxon>Artiodactyla</taxon>
        <taxon>Suina</taxon>
        <taxon>Suidae</taxon>
        <taxon>Sus</taxon>
    </lineage>
</organism>
<evidence type="ECO:0000256" key="2">
    <source>
        <dbReference type="SAM" id="MobiDB-lite"/>
    </source>
</evidence>
<evidence type="ECO:0008006" key="5">
    <source>
        <dbReference type="Google" id="ProtNLM"/>
    </source>
</evidence>
<feature type="region of interest" description="Disordered" evidence="2">
    <location>
        <begin position="807"/>
        <end position="838"/>
    </location>
</feature>
<dbReference type="Ensembl" id="ENSSSCT00070014627.1">
    <property type="protein sequence ID" value="ENSSSCP00070012083.1"/>
    <property type="gene ID" value="ENSSSCG00070007572.1"/>
</dbReference>
<dbReference type="PANTHER" id="PTHR39063">
    <property type="entry name" value="ORAL-FACIAL-DIGITAL SYNDROME 1 PROTEIN HOMOLOG"/>
    <property type="match status" value="1"/>
</dbReference>
<evidence type="ECO:0000313" key="3">
    <source>
        <dbReference type="Ensembl" id="ENSSSCP00070012083.1"/>
    </source>
</evidence>
<feature type="coiled-coil region" evidence="1">
    <location>
        <begin position="740"/>
        <end position="774"/>
    </location>
</feature>
<evidence type="ECO:0000256" key="1">
    <source>
        <dbReference type="SAM" id="Coils"/>
    </source>
</evidence>
<dbReference type="Proteomes" id="UP000314985">
    <property type="component" value="Unassembled WGS sequence"/>
</dbReference>